<name>A0A645HFQ1_9ZZZZ</name>
<evidence type="ECO:0000256" key="2">
    <source>
        <dbReference type="ARBA" id="ARBA00022833"/>
    </source>
</evidence>
<accession>A0A645HFQ1</accession>
<gene>
    <name evidence="4" type="primary">dapE_43</name>
    <name evidence="4" type="ORF">SDC9_185362</name>
</gene>
<evidence type="ECO:0000256" key="1">
    <source>
        <dbReference type="ARBA" id="ARBA00001947"/>
    </source>
</evidence>
<dbReference type="Gene3D" id="3.30.70.360">
    <property type="match status" value="1"/>
</dbReference>
<proteinExistence type="predicted"/>
<reference evidence="4" key="1">
    <citation type="submission" date="2019-08" db="EMBL/GenBank/DDBJ databases">
        <authorList>
            <person name="Kucharzyk K."/>
            <person name="Murdoch R.W."/>
            <person name="Higgins S."/>
            <person name="Loffler F."/>
        </authorList>
    </citation>
    <scope>NUCLEOTIDE SEQUENCE</scope>
</reference>
<dbReference type="PANTHER" id="PTHR42994:SF2">
    <property type="entry name" value="PEPTIDASE"/>
    <property type="match status" value="1"/>
</dbReference>
<protein>
    <submittedName>
        <fullName evidence="4">Succinyl-diaminopimelate desuccinylase</fullName>
        <ecNumber evidence="4">3.5.1.18</ecNumber>
    </submittedName>
</protein>
<dbReference type="InterPro" id="IPR002933">
    <property type="entry name" value="Peptidase_M20"/>
</dbReference>
<dbReference type="InterPro" id="IPR011650">
    <property type="entry name" value="Peptidase_M20_dimer"/>
</dbReference>
<dbReference type="AlphaFoldDB" id="A0A645HFQ1"/>
<feature type="domain" description="Peptidase M20 dimerisation" evidence="3">
    <location>
        <begin position="6"/>
        <end position="70"/>
    </location>
</feature>
<dbReference type="SUPFAM" id="SSF55031">
    <property type="entry name" value="Bacterial exopeptidase dimerisation domain"/>
    <property type="match status" value="1"/>
</dbReference>
<organism evidence="4">
    <name type="scientific">bioreactor metagenome</name>
    <dbReference type="NCBI Taxonomy" id="1076179"/>
    <lineage>
        <taxon>unclassified sequences</taxon>
        <taxon>metagenomes</taxon>
        <taxon>ecological metagenomes</taxon>
    </lineage>
</organism>
<dbReference type="InterPro" id="IPR036264">
    <property type="entry name" value="Bact_exopeptidase_dim_dom"/>
</dbReference>
<evidence type="ECO:0000313" key="4">
    <source>
        <dbReference type="EMBL" id="MPN37841.1"/>
    </source>
</evidence>
<comment type="caution">
    <text evidence="4">The sequence shown here is derived from an EMBL/GenBank/DDBJ whole genome shotgun (WGS) entry which is preliminary data.</text>
</comment>
<dbReference type="Gene3D" id="3.40.630.10">
    <property type="entry name" value="Zn peptidases"/>
    <property type="match status" value="1"/>
</dbReference>
<keyword evidence="4" id="KW-0378">Hydrolase</keyword>
<dbReference type="SUPFAM" id="SSF53187">
    <property type="entry name" value="Zn-dependent exopeptidases"/>
    <property type="match status" value="1"/>
</dbReference>
<dbReference type="EMBL" id="VSSQ01092721">
    <property type="protein sequence ID" value="MPN37841.1"/>
    <property type="molecule type" value="Genomic_DNA"/>
</dbReference>
<evidence type="ECO:0000259" key="3">
    <source>
        <dbReference type="Pfam" id="PF07687"/>
    </source>
</evidence>
<comment type="cofactor">
    <cofactor evidence="1">
        <name>Zn(2+)</name>
        <dbReference type="ChEBI" id="CHEBI:29105"/>
    </cofactor>
</comment>
<dbReference type="EC" id="3.5.1.18" evidence="4"/>
<dbReference type="PANTHER" id="PTHR42994">
    <property type="entry name" value="PEPTIDASE T"/>
    <property type="match status" value="1"/>
</dbReference>
<dbReference type="Pfam" id="PF07687">
    <property type="entry name" value="M20_dimer"/>
    <property type="match status" value="1"/>
</dbReference>
<dbReference type="GO" id="GO:0009014">
    <property type="term" value="F:succinyl-diaminopimelate desuccinylase activity"/>
    <property type="evidence" value="ECO:0007669"/>
    <property type="project" value="UniProtKB-EC"/>
</dbReference>
<sequence length="172" mass="18363">MVGGKALAELKQGRLDEETTANVGIIKGGQATNVVPDRVEIVCEARSHNMDKLQKVTQDMKETFERVAKENGAQAEVKVIEDFVAYALKEDSQPVSLAVKAAASINLKPQLEATGGGSDANVFNSFGIPTAVMGMGMSKVHTTEEFIKEEELYQGAELAIALIQAAAKVKKA</sequence>
<dbReference type="Pfam" id="PF01546">
    <property type="entry name" value="Peptidase_M20"/>
    <property type="match status" value="1"/>
</dbReference>
<keyword evidence="2" id="KW-0862">Zinc</keyword>